<dbReference type="AlphaFoldDB" id="A0A3S0SSG2"/>
<feature type="domain" description="HTH tetR-type" evidence="3">
    <location>
        <begin position="14"/>
        <end position="74"/>
    </location>
</feature>
<evidence type="ECO:0000313" key="6">
    <source>
        <dbReference type="Proteomes" id="UP000219972"/>
    </source>
</evidence>
<evidence type="ECO:0000256" key="1">
    <source>
        <dbReference type="ARBA" id="ARBA00023125"/>
    </source>
</evidence>
<dbReference type="InterPro" id="IPR050109">
    <property type="entry name" value="HTH-type_TetR-like_transc_reg"/>
</dbReference>
<dbReference type="Gene3D" id="1.10.357.10">
    <property type="entry name" value="Tetracycline Repressor, domain 2"/>
    <property type="match status" value="1"/>
</dbReference>
<dbReference type="RefSeq" id="WP_047618973.1">
    <property type="nucleotide sequence ID" value="NZ_BMFI01000010.1"/>
</dbReference>
<organism evidence="5 7">
    <name type="scientific">Rhizobium anhuiense</name>
    <dbReference type="NCBI Taxonomy" id="1184720"/>
    <lineage>
        <taxon>Bacteria</taxon>
        <taxon>Pseudomonadati</taxon>
        <taxon>Pseudomonadota</taxon>
        <taxon>Alphaproteobacteria</taxon>
        <taxon>Hyphomicrobiales</taxon>
        <taxon>Rhizobiaceae</taxon>
        <taxon>Rhizobium/Agrobacterium group</taxon>
        <taxon>Rhizobium</taxon>
    </lineage>
</organism>
<dbReference type="GO" id="GO:0003700">
    <property type="term" value="F:DNA-binding transcription factor activity"/>
    <property type="evidence" value="ECO:0007669"/>
    <property type="project" value="TreeGrafter"/>
</dbReference>
<dbReference type="EMBL" id="NWSL01000012">
    <property type="protein sequence ID" value="PDS50190.1"/>
    <property type="molecule type" value="Genomic_DNA"/>
</dbReference>
<dbReference type="SUPFAM" id="SSF46689">
    <property type="entry name" value="Homeodomain-like"/>
    <property type="match status" value="1"/>
</dbReference>
<dbReference type="PANTHER" id="PTHR30055">
    <property type="entry name" value="HTH-TYPE TRANSCRIPTIONAL REGULATOR RUTR"/>
    <property type="match status" value="1"/>
</dbReference>
<keyword evidence="1 2" id="KW-0238">DNA-binding</keyword>
<evidence type="ECO:0000259" key="3">
    <source>
        <dbReference type="PROSITE" id="PS50977"/>
    </source>
</evidence>
<feature type="DNA-binding region" description="H-T-H motif" evidence="2">
    <location>
        <begin position="37"/>
        <end position="56"/>
    </location>
</feature>
<dbReference type="GeneID" id="75222762"/>
<dbReference type="InterPro" id="IPR001647">
    <property type="entry name" value="HTH_TetR"/>
</dbReference>
<keyword evidence="6" id="KW-1185">Reference proteome</keyword>
<dbReference type="PRINTS" id="PR00455">
    <property type="entry name" value="HTHTETR"/>
</dbReference>
<dbReference type="SUPFAM" id="SSF48498">
    <property type="entry name" value="Tetracyclin repressor-like, C-terminal domain"/>
    <property type="match status" value="1"/>
</dbReference>
<dbReference type="InterPro" id="IPR036271">
    <property type="entry name" value="Tet_transcr_reg_TetR-rel_C_sf"/>
</dbReference>
<comment type="caution">
    <text evidence="5">The sequence shown here is derived from an EMBL/GenBank/DDBJ whole genome shotgun (WGS) entry which is preliminary data.</text>
</comment>
<gene>
    <name evidence="4" type="ORF">CO662_19945</name>
    <name evidence="5" type="ORF">EEQ99_21600</name>
</gene>
<dbReference type="InterPro" id="IPR009057">
    <property type="entry name" value="Homeodomain-like_sf"/>
</dbReference>
<dbReference type="PROSITE" id="PS50977">
    <property type="entry name" value="HTH_TETR_2"/>
    <property type="match status" value="1"/>
</dbReference>
<dbReference type="EMBL" id="RIBW01000011">
    <property type="protein sequence ID" value="RUL99129.1"/>
    <property type="molecule type" value="Genomic_DNA"/>
</dbReference>
<dbReference type="Pfam" id="PF00440">
    <property type="entry name" value="TetR_N"/>
    <property type="match status" value="1"/>
</dbReference>
<accession>A0A3S0SSG2</accession>
<dbReference type="Proteomes" id="UP000273611">
    <property type="component" value="Unassembled WGS sequence"/>
</dbReference>
<evidence type="ECO:0000256" key="2">
    <source>
        <dbReference type="PROSITE-ProRule" id="PRU00335"/>
    </source>
</evidence>
<reference evidence="4 6" key="2">
    <citation type="submission" date="2017-09" db="EMBL/GenBank/DDBJ databases">
        <title>Comparative genomics of rhizobia isolated from Phaseolus vulgaris in China.</title>
        <authorList>
            <person name="Tong W."/>
        </authorList>
    </citation>
    <scope>NUCLEOTIDE SEQUENCE [LARGE SCALE GENOMIC DNA]</scope>
    <source>
        <strain evidence="4 6">Y27</strain>
    </source>
</reference>
<sequence>MTTPKKLTRAEQKALRPIQILDAAFEEFVRSGFSGTRVEDIAERVNVTKGTVYVYFETKEKLFEAMIHHFSVPFQELLETAEGLSGSATDRLLSILGLLYEQIAEDRTTRELTRLVISEGQRFPDLIDRHHDEFIAPIIAKVDGLILEGVASGEFRAIPVEFSDIVVAPILTTTVLRLIFDDRREPPPNKEAFLRAYFDLLLHGLLAKPH</sequence>
<reference evidence="5" key="3">
    <citation type="submission" date="2018-11" db="EMBL/GenBank/DDBJ databases">
        <authorList>
            <person name="Huo Y."/>
        </authorList>
    </citation>
    <scope>NUCLEOTIDE SEQUENCE</scope>
    <source>
        <strain evidence="5">CCBAU 23252</strain>
    </source>
</reference>
<name>A0A3S0SSG2_9HYPH</name>
<protein>
    <submittedName>
        <fullName evidence="5">TetR/AcrR family transcriptional regulator</fullName>
    </submittedName>
</protein>
<evidence type="ECO:0000313" key="4">
    <source>
        <dbReference type="EMBL" id="PDS50190.1"/>
    </source>
</evidence>
<dbReference type="Proteomes" id="UP000219972">
    <property type="component" value="Unassembled WGS sequence"/>
</dbReference>
<dbReference type="GO" id="GO:0000976">
    <property type="term" value="F:transcription cis-regulatory region binding"/>
    <property type="evidence" value="ECO:0007669"/>
    <property type="project" value="TreeGrafter"/>
</dbReference>
<dbReference type="PANTHER" id="PTHR30055:SF223">
    <property type="entry name" value="HTH-TYPE TRANSCRIPTIONAL REGULATOR UIDR"/>
    <property type="match status" value="1"/>
</dbReference>
<reference evidence="5 7" key="1">
    <citation type="journal article" date="2015" name="Int. J. Syst. Evol. Microbiol.">
        <title>Rhizobium anhuiense sp. nov., isolated from effective nodules of Vicia faba and Pisum sativum.</title>
        <authorList>
            <person name="Zhang Y.J."/>
            <person name="Zheng W.T."/>
            <person name="Everall I."/>
            <person name="Young J.P."/>
            <person name="Zhang X.X."/>
            <person name="Tian C.F."/>
            <person name="Sui X.H."/>
            <person name="Wang E.T."/>
            <person name="Chen W.X."/>
        </authorList>
    </citation>
    <scope>NUCLEOTIDE SEQUENCE [LARGE SCALE GENOMIC DNA]</scope>
    <source>
        <strain evidence="5 7">CCBAU 23252</strain>
    </source>
</reference>
<dbReference type="Gene3D" id="1.10.10.60">
    <property type="entry name" value="Homeodomain-like"/>
    <property type="match status" value="1"/>
</dbReference>
<evidence type="ECO:0000313" key="7">
    <source>
        <dbReference type="Proteomes" id="UP000273611"/>
    </source>
</evidence>
<evidence type="ECO:0000313" key="5">
    <source>
        <dbReference type="EMBL" id="RUL99129.1"/>
    </source>
</evidence>
<proteinExistence type="predicted"/>